<evidence type="ECO:0000256" key="3">
    <source>
        <dbReference type="ARBA" id="ARBA00023211"/>
    </source>
</evidence>
<dbReference type="Gene3D" id="3.40.1790.10">
    <property type="entry name" value="Indigoidine synthase domain"/>
    <property type="match status" value="1"/>
</dbReference>
<evidence type="ECO:0000256" key="4">
    <source>
        <dbReference type="ARBA" id="ARBA00023239"/>
    </source>
</evidence>
<keyword evidence="4" id="KW-0456">Lyase</keyword>
<dbReference type="SUPFAM" id="SSF110581">
    <property type="entry name" value="Indigoidine synthase A-like"/>
    <property type="match status" value="1"/>
</dbReference>
<dbReference type="AlphaFoldDB" id="A0A367KSU8"/>
<keyword evidence="3" id="KW-0464">Manganese</keyword>
<dbReference type="PANTHER" id="PTHR42909:SF1">
    <property type="entry name" value="CARBOHYDRATE KINASE PFKB DOMAIN-CONTAINING PROTEIN"/>
    <property type="match status" value="1"/>
</dbReference>
<dbReference type="PANTHER" id="PTHR42909">
    <property type="entry name" value="ZGC:136858"/>
    <property type="match status" value="1"/>
</dbReference>
<dbReference type="GO" id="GO:0016798">
    <property type="term" value="F:hydrolase activity, acting on glycosyl bonds"/>
    <property type="evidence" value="ECO:0007669"/>
    <property type="project" value="UniProtKB-KW"/>
</dbReference>
<dbReference type="GO" id="GO:0004730">
    <property type="term" value="F:pseudouridylate synthase activity"/>
    <property type="evidence" value="ECO:0007669"/>
    <property type="project" value="InterPro"/>
</dbReference>
<keyword evidence="7" id="KW-1185">Reference proteome</keyword>
<keyword evidence="1" id="KW-0479">Metal-binding</keyword>
<dbReference type="GO" id="GO:0046872">
    <property type="term" value="F:metal ion binding"/>
    <property type="evidence" value="ECO:0007669"/>
    <property type="project" value="UniProtKB-KW"/>
</dbReference>
<dbReference type="InterPro" id="IPR007342">
    <property type="entry name" value="PsuG"/>
</dbReference>
<dbReference type="OrthoDB" id="198885at2759"/>
<dbReference type="STRING" id="4846.A0A367KSU8"/>
<evidence type="ECO:0000256" key="5">
    <source>
        <dbReference type="ARBA" id="ARBA00023295"/>
    </source>
</evidence>
<reference evidence="6 7" key="1">
    <citation type="journal article" date="2018" name="G3 (Bethesda)">
        <title>Phylogenetic and Phylogenomic Definition of Rhizopus Species.</title>
        <authorList>
            <person name="Gryganskyi A.P."/>
            <person name="Golan J."/>
            <person name="Dolatabadi S."/>
            <person name="Mondo S."/>
            <person name="Robb S."/>
            <person name="Idnurm A."/>
            <person name="Muszewska A."/>
            <person name="Steczkiewicz K."/>
            <person name="Masonjones S."/>
            <person name="Liao H.L."/>
            <person name="Gajdeczka M.T."/>
            <person name="Anike F."/>
            <person name="Vuek A."/>
            <person name="Anishchenko I.M."/>
            <person name="Voigt K."/>
            <person name="de Hoog G.S."/>
            <person name="Smith M.E."/>
            <person name="Heitman J."/>
            <person name="Vilgalys R."/>
            <person name="Stajich J.E."/>
        </authorList>
    </citation>
    <scope>NUCLEOTIDE SEQUENCE [LARGE SCALE GENOMIC DNA]</scope>
    <source>
        <strain evidence="6 7">LSU 92-RS-03</strain>
    </source>
</reference>
<feature type="non-terminal residue" evidence="6">
    <location>
        <position position="1"/>
    </location>
</feature>
<dbReference type="Proteomes" id="UP000253551">
    <property type="component" value="Unassembled WGS sequence"/>
</dbReference>
<sequence>SPYQVGTALEAAKAILANHELKLDSGMVFAVPIPNESAANTKSIQKAIDQAISEARSDRITGKEETPYLLKRIAELTQGESLAASKYIINFQFELIL</sequence>
<name>A0A367KSU8_RHIST</name>
<comment type="caution">
    <text evidence="6">The sequence shown here is derived from an EMBL/GenBank/DDBJ whole genome shotgun (WGS) entry which is preliminary data.</text>
</comment>
<protein>
    <submittedName>
        <fullName evidence="6">Uncharacterized protein</fullName>
    </submittedName>
</protein>
<dbReference type="EMBL" id="PJQM01000431">
    <property type="protein sequence ID" value="RCI05275.1"/>
    <property type="molecule type" value="Genomic_DNA"/>
</dbReference>
<organism evidence="6 7">
    <name type="scientific">Rhizopus stolonifer</name>
    <name type="common">Rhizopus nigricans</name>
    <dbReference type="NCBI Taxonomy" id="4846"/>
    <lineage>
        <taxon>Eukaryota</taxon>
        <taxon>Fungi</taxon>
        <taxon>Fungi incertae sedis</taxon>
        <taxon>Mucoromycota</taxon>
        <taxon>Mucoromycotina</taxon>
        <taxon>Mucoromycetes</taxon>
        <taxon>Mucorales</taxon>
        <taxon>Mucorineae</taxon>
        <taxon>Rhizopodaceae</taxon>
        <taxon>Rhizopus</taxon>
    </lineage>
</organism>
<gene>
    <name evidence="6" type="ORF">CU098_002077</name>
</gene>
<keyword evidence="5" id="KW-0326">Glycosidase</keyword>
<accession>A0A367KSU8</accession>
<evidence type="ECO:0000313" key="7">
    <source>
        <dbReference type="Proteomes" id="UP000253551"/>
    </source>
</evidence>
<keyword evidence="2" id="KW-0378">Hydrolase</keyword>
<dbReference type="GO" id="GO:0005737">
    <property type="term" value="C:cytoplasm"/>
    <property type="evidence" value="ECO:0007669"/>
    <property type="project" value="TreeGrafter"/>
</dbReference>
<evidence type="ECO:0000256" key="1">
    <source>
        <dbReference type="ARBA" id="ARBA00022723"/>
    </source>
</evidence>
<proteinExistence type="predicted"/>
<evidence type="ECO:0000256" key="2">
    <source>
        <dbReference type="ARBA" id="ARBA00022801"/>
    </source>
</evidence>
<dbReference type="InterPro" id="IPR022830">
    <property type="entry name" value="Indigdn_synthA-like"/>
</dbReference>
<dbReference type="Pfam" id="PF04227">
    <property type="entry name" value="Indigoidine_A"/>
    <property type="match status" value="1"/>
</dbReference>
<evidence type="ECO:0000313" key="6">
    <source>
        <dbReference type="EMBL" id="RCI05275.1"/>
    </source>
</evidence>